<dbReference type="PANTHER" id="PTHR43784">
    <property type="entry name" value="GDSL-LIKE LIPASE/ACYLHYDROLASE, PUTATIVE (AFU_ORTHOLOGUE AFUA_2G00820)-RELATED"/>
    <property type="match status" value="1"/>
</dbReference>
<name>A0ABV7WH57_9MICO</name>
<comment type="caution">
    <text evidence="2">The sequence shown here is derived from an EMBL/GenBank/DDBJ whole genome shotgun (WGS) entry which is preliminary data.</text>
</comment>
<dbReference type="InterPro" id="IPR036514">
    <property type="entry name" value="SGNH_hydro_sf"/>
</dbReference>
<dbReference type="InterPro" id="IPR053140">
    <property type="entry name" value="GDSL_Rv0518-like"/>
</dbReference>
<evidence type="ECO:0000313" key="3">
    <source>
        <dbReference type="Proteomes" id="UP001595685"/>
    </source>
</evidence>
<dbReference type="SUPFAM" id="SSF52266">
    <property type="entry name" value="SGNH hydrolase"/>
    <property type="match status" value="1"/>
</dbReference>
<keyword evidence="2" id="KW-0378">Hydrolase</keyword>
<reference evidence="3" key="1">
    <citation type="journal article" date="2019" name="Int. J. Syst. Evol. Microbiol.">
        <title>The Global Catalogue of Microorganisms (GCM) 10K type strain sequencing project: providing services to taxonomists for standard genome sequencing and annotation.</title>
        <authorList>
            <consortium name="The Broad Institute Genomics Platform"/>
            <consortium name="The Broad Institute Genome Sequencing Center for Infectious Disease"/>
            <person name="Wu L."/>
            <person name="Ma J."/>
        </authorList>
    </citation>
    <scope>NUCLEOTIDE SEQUENCE [LARGE SCALE GENOMIC DNA]</scope>
    <source>
        <strain evidence="3">NCAIM B.02333</strain>
    </source>
</reference>
<dbReference type="Proteomes" id="UP001595685">
    <property type="component" value="Unassembled WGS sequence"/>
</dbReference>
<dbReference type="Gene3D" id="3.40.50.1110">
    <property type="entry name" value="SGNH hydrolase"/>
    <property type="match status" value="1"/>
</dbReference>
<evidence type="ECO:0000313" key="2">
    <source>
        <dbReference type="EMBL" id="MFC3689208.1"/>
    </source>
</evidence>
<dbReference type="Pfam" id="PF13472">
    <property type="entry name" value="Lipase_GDSL_2"/>
    <property type="match status" value="1"/>
</dbReference>
<keyword evidence="3" id="KW-1185">Reference proteome</keyword>
<proteinExistence type="predicted"/>
<dbReference type="PANTHER" id="PTHR43784:SF2">
    <property type="entry name" value="GDSL-LIKE LIPASE_ACYLHYDROLASE, PUTATIVE (AFU_ORTHOLOGUE AFUA_2G00820)-RELATED"/>
    <property type="match status" value="1"/>
</dbReference>
<feature type="domain" description="SGNH hydrolase-type esterase" evidence="1">
    <location>
        <begin position="60"/>
        <end position="225"/>
    </location>
</feature>
<dbReference type="RefSeq" id="WP_340288417.1">
    <property type="nucleotide sequence ID" value="NZ_JBBEOI010000002.1"/>
</dbReference>
<protein>
    <submittedName>
        <fullName evidence="2">SGNH/GDSL hydrolase family protein</fullName>
    </submittedName>
</protein>
<accession>A0ABV7WH57</accession>
<dbReference type="EMBL" id="JBHRWW010000008">
    <property type="protein sequence ID" value="MFC3689208.1"/>
    <property type="molecule type" value="Genomic_DNA"/>
</dbReference>
<sequence length="239" mass="25655">MARTVSRWRRHPVLTVAGCLLVLAGVLAVVRAIGTQQSVERAREYWSEPQGDPEGLLYVALGDSAAQGVGASSPDKGYVGLLAARLRTSTGRPVRVVNLSVSGARVADVVEEQMPQLEGLEPDLVTVAIGGNDVRRYETGRFAADVDRLVAGVPPGTYVADVPYFMHGRWETDSAQAAGTVRTAAAEAGLVVVPLNDRLRAEGLQGMLTQTSGDLFHPNDRGYQVWADAFWTEIARTWG</sequence>
<gene>
    <name evidence="2" type="ORF">ACFOLH_12735</name>
</gene>
<dbReference type="GO" id="GO:0016787">
    <property type="term" value="F:hydrolase activity"/>
    <property type="evidence" value="ECO:0007669"/>
    <property type="project" value="UniProtKB-KW"/>
</dbReference>
<dbReference type="InterPro" id="IPR013830">
    <property type="entry name" value="SGNH_hydro"/>
</dbReference>
<evidence type="ECO:0000259" key="1">
    <source>
        <dbReference type="Pfam" id="PF13472"/>
    </source>
</evidence>
<organism evidence="2 3">
    <name type="scientific">Aquipuribacter hungaricus</name>
    <dbReference type="NCBI Taxonomy" id="545624"/>
    <lineage>
        <taxon>Bacteria</taxon>
        <taxon>Bacillati</taxon>
        <taxon>Actinomycetota</taxon>
        <taxon>Actinomycetes</taxon>
        <taxon>Micrococcales</taxon>
        <taxon>Intrasporangiaceae</taxon>
        <taxon>Aquipuribacter</taxon>
    </lineage>
</organism>